<dbReference type="Proteomes" id="UP000464053">
    <property type="component" value="Chromosome"/>
</dbReference>
<evidence type="ECO:0000313" key="2">
    <source>
        <dbReference type="EMBL" id="QHM73697.1"/>
    </source>
</evidence>
<keyword evidence="3" id="KW-1185">Reference proteome</keyword>
<dbReference type="AlphaFoldDB" id="A0A6P1Q6N2"/>
<sequence length="84" mass="9804">MNIRYLFLFHTPLGAVLLKKALAQRQIMFRVFDAPRQLTAECGVAVSFNLPHDDCFQPFLNQDVSAVYRLDNESFPVLMWRDEQ</sequence>
<name>A0A6P1Q6N2_9GAMM</name>
<dbReference type="InterPro" id="IPR021778">
    <property type="entry name" value="Se/S_carrier-like"/>
</dbReference>
<dbReference type="KEGG" id="mint:C7M51_04053"/>
<proteinExistence type="predicted"/>
<dbReference type="Pfam" id="PF11823">
    <property type="entry name" value="Se_S_carrier"/>
    <property type="match status" value="1"/>
</dbReference>
<accession>A0A6P1Q6N2</accession>
<protein>
    <recommendedName>
        <fullName evidence="1">Putative Se/S carrier protein-like domain-containing protein</fullName>
    </recommendedName>
</protein>
<dbReference type="EMBL" id="CP028271">
    <property type="protein sequence ID" value="QHM73697.1"/>
    <property type="molecule type" value="Genomic_DNA"/>
</dbReference>
<dbReference type="RefSeq" id="WP_160623291.1">
    <property type="nucleotide sequence ID" value="NZ_CP028271.1"/>
</dbReference>
<gene>
    <name evidence="2" type="ORF">C7M51_04053</name>
</gene>
<evidence type="ECO:0000313" key="3">
    <source>
        <dbReference type="Proteomes" id="UP000464053"/>
    </source>
</evidence>
<evidence type="ECO:0000259" key="1">
    <source>
        <dbReference type="Pfam" id="PF11823"/>
    </source>
</evidence>
<organism evidence="2 3">
    <name type="scientific">Mixta intestinalis</name>
    <dbReference type="NCBI Taxonomy" id="1615494"/>
    <lineage>
        <taxon>Bacteria</taxon>
        <taxon>Pseudomonadati</taxon>
        <taxon>Pseudomonadota</taxon>
        <taxon>Gammaproteobacteria</taxon>
        <taxon>Enterobacterales</taxon>
        <taxon>Erwiniaceae</taxon>
        <taxon>Mixta</taxon>
    </lineage>
</organism>
<reference evidence="2 3" key="1">
    <citation type="submission" date="2018-03" db="EMBL/GenBank/DDBJ databases">
        <title>Pantoea intestinalis SRCM103226 isolated form the mealworm.</title>
        <authorList>
            <person name="Jeong D.-Y."/>
            <person name="Kim J.W."/>
        </authorList>
    </citation>
    <scope>NUCLEOTIDE SEQUENCE [LARGE SCALE GENOMIC DNA]</scope>
    <source>
        <strain evidence="2 3">SRCM103226</strain>
    </source>
</reference>
<feature type="domain" description="Putative Se/S carrier protein-like" evidence="1">
    <location>
        <begin position="4"/>
        <end position="53"/>
    </location>
</feature>
<dbReference type="OrthoDB" id="6464147at2"/>